<name>A0A371GMB3_MUCPR</name>
<reference evidence="1" key="1">
    <citation type="submission" date="2018-05" db="EMBL/GenBank/DDBJ databases">
        <title>Draft genome of Mucuna pruriens seed.</title>
        <authorList>
            <person name="Nnadi N.E."/>
            <person name="Vos R."/>
            <person name="Hasami M.H."/>
            <person name="Devisetty U.K."/>
            <person name="Aguiy J.C."/>
        </authorList>
    </citation>
    <scope>NUCLEOTIDE SEQUENCE [LARGE SCALE GENOMIC DNA]</scope>
    <source>
        <strain evidence="1">JCA_2017</strain>
    </source>
</reference>
<evidence type="ECO:0000313" key="1">
    <source>
        <dbReference type="EMBL" id="RDX91695.1"/>
    </source>
</evidence>
<dbReference type="AlphaFoldDB" id="A0A371GMB3"/>
<protein>
    <submittedName>
        <fullName evidence="1">Uncharacterized protein</fullName>
    </submittedName>
</protein>
<accession>A0A371GMB3</accession>
<dbReference type="Proteomes" id="UP000257109">
    <property type="component" value="Unassembled WGS sequence"/>
</dbReference>
<gene>
    <name evidence="1" type="ORF">CR513_26286</name>
</gene>
<feature type="non-terminal residue" evidence="1">
    <location>
        <position position="1"/>
    </location>
</feature>
<proteinExistence type="predicted"/>
<dbReference type="EMBL" id="QJKJ01005054">
    <property type="protein sequence ID" value="RDX91695.1"/>
    <property type="molecule type" value="Genomic_DNA"/>
</dbReference>
<keyword evidence="2" id="KW-1185">Reference proteome</keyword>
<organism evidence="1 2">
    <name type="scientific">Mucuna pruriens</name>
    <name type="common">Velvet bean</name>
    <name type="synonym">Dolichos pruriens</name>
    <dbReference type="NCBI Taxonomy" id="157652"/>
    <lineage>
        <taxon>Eukaryota</taxon>
        <taxon>Viridiplantae</taxon>
        <taxon>Streptophyta</taxon>
        <taxon>Embryophyta</taxon>
        <taxon>Tracheophyta</taxon>
        <taxon>Spermatophyta</taxon>
        <taxon>Magnoliopsida</taxon>
        <taxon>eudicotyledons</taxon>
        <taxon>Gunneridae</taxon>
        <taxon>Pentapetalae</taxon>
        <taxon>rosids</taxon>
        <taxon>fabids</taxon>
        <taxon>Fabales</taxon>
        <taxon>Fabaceae</taxon>
        <taxon>Papilionoideae</taxon>
        <taxon>50 kb inversion clade</taxon>
        <taxon>NPAAA clade</taxon>
        <taxon>indigoferoid/millettioid clade</taxon>
        <taxon>Phaseoleae</taxon>
        <taxon>Mucuna</taxon>
    </lineage>
</organism>
<comment type="caution">
    <text evidence="1">The sequence shown here is derived from an EMBL/GenBank/DDBJ whole genome shotgun (WGS) entry which is preliminary data.</text>
</comment>
<evidence type="ECO:0000313" key="2">
    <source>
        <dbReference type="Proteomes" id="UP000257109"/>
    </source>
</evidence>
<sequence>MPHYRIRCHPKNKSQEIVKGVDREILYTKMSSVIFVGRRGEFLCHVMSQGAVQWKLSGYRDIRHSSLICNDKEHEVGYVEVMRFYDKIQVLDVTKLTKLIL</sequence>